<evidence type="ECO:0008006" key="3">
    <source>
        <dbReference type="Google" id="ProtNLM"/>
    </source>
</evidence>
<dbReference type="Proteomes" id="UP000199393">
    <property type="component" value="Chromosome I"/>
</dbReference>
<accession>A0A1C3MW84</accession>
<gene>
    <name evidence="1" type="ORF">GA0070620_0006</name>
</gene>
<dbReference type="SUPFAM" id="SSF52980">
    <property type="entry name" value="Restriction endonuclease-like"/>
    <property type="match status" value="1"/>
</dbReference>
<sequence>MAERLTGAEFIARAREKHGDTYDYSLTRYVNSQSKVTIVCPEHGEFQQVPAKHLFGQGCASCGGRVRLTTQRFIARSRRVHGDRYDYSLVEYVNNRTRVTILCGDHGRFHQLPDGHMSGAGCPRCADRERGLARTGTTAEFLAAAAEVHGNRYFYGDVRYVNSRTKVTIICAEHGPFDQVPGSHINGVGCPACGNAQRSRRLTSSTGDFVRKAQIVHGETYDYSQVEYVRAQLKVTIGCLTHGGFRQTPNGHLSGQGCPSCAQESIARRRTDTVESFVAKALRLHGDRYDYSQVEYRHSQVKVTIVCTEHGPFRQIPSSHLVGAGCPTCGNHAIGAAKADTTVSFVRKARGVHGERYDYSQVDYARSQVAVTIVCDEHGPFRQVPNAHLSGQGCPECGFRSISAARAGSLDSFLDRAFVVHGSRFDYARVVFAGSHVKVTILCRDHGKFEQTPASHLNGSGCPSCAVEVRRIAIAGTSELFIARAVVVHGDTYDYSTVDYRNAITPVAIICPLHGRFTQVPPVHLGGSGCPRCSTSKGESAVARYLTALGLDYEHQWRDHDCRDVRGLAFDFALLDHRLLIEFDGIQHSQPVRWGSMSQEQAEAQFDAVRRRDRIKNDWAAKNGWTMLRLTDATTIEEELTSALVARGHSVPCGARKAGSATLPANTR</sequence>
<reference evidence="2" key="1">
    <citation type="submission" date="2016-06" db="EMBL/GenBank/DDBJ databases">
        <authorList>
            <person name="Varghese N."/>
        </authorList>
    </citation>
    <scope>NUCLEOTIDE SEQUENCE [LARGE SCALE GENOMIC DNA]</scope>
    <source>
        <strain evidence="2">DSM 45344</strain>
    </source>
</reference>
<evidence type="ECO:0000313" key="2">
    <source>
        <dbReference type="Proteomes" id="UP000199393"/>
    </source>
</evidence>
<protein>
    <recommendedName>
        <fullName evidence="3">DUF559 domain-containing protein</fullName>
    </recommendedName>
</protein>
<dbReference type="InterPro" id="IPR011335">
    <property type="entry name" value="Restrct_endonuc-II-like"/>
</dbReference>
<dbReference type="EMBL" id="LT598496">
    <property type="protein sequence ID" value="SBV24586.1"/>
    <property type="molecule type" value="Genomic_DNA"/>
</dbReference>
<dbReference type="AlphaFoldDB" id="A0A1C3MW84"/>
<organism evidence="1 2">
    <name type="scientific">Micromonospora krabiensis</name>
    <dbReference type="NCBI Taxonomy" id="307121"/>
    <lineage>
        <taxon>Bacteria</taxon>
        <taxon>Bacillati</taxon>
        <taxon>Actinomycetota</taxon>
        <taxon>Actinomycetes</taxon>
        <taxon>Micromonosporales</taxon>
        <taxon>Micromonosporaceae</taxon>
        <taxon>Micromonospora</taxon>
    </lineage>
</organism>
<evidence type="ECO:0000313" key="1">
    <source>
        <dbReference type="EMBL" id="SBV24586.1"/>
    </source>
</evidence>
<dbReference type="Gene3D" id="3.40.960.10">
    <property type="entry name" value="VSR Endonuclease"/>
    <property type="match status" value="1"/>
</dbReference>
<dbReference type="OrthoDB" id="878605at2"/>
<keyword evidence="2" id="KW-1185">Reference proteome</keyword>
<proteinExistence type="predicted"/>
<dbReference type="RefSeq" id="WP_091587238.1">
    <property type="nucleotide sequence ID" value="NZ_JBHRWG010000002.1"/>
</dbReference>
<name>A0A1C3MW84_9ACTN</name>
<dbReference type="PATRIC" id="fig|307121.4.peg.5"/>